<name>A0A5N6U9V9_ASPAV</name>
<dbReference type="OrthoDB" id="125347at2759"/>
<dbReference type="EMBL" id="ML742024">
    <property type="protein sequence ID" value="KAE8155209.1"/>
    <property type="molecule type" value="Genomic_DNA"/>
</dbReference>
<proteinExistence type="predicted"/>
<reference evidence="1 2" key="1">
    <citation type="submission" date="2019-04" db="EMBL/GenBank/DDBJ databases">
        <title>Friends and foes A comparative genomics study of 23 Aspergillus species from section Flavi.</title>
        <authorList>
            <consortium name="DOE Joint Genome Institute"/>
            <person name="Kjaerbolling I."/>
            <person name="Vesth T."/>
            <person name="Frisvad J.C."/>
            <person name="Nybo J.L."/>
            <person name="Theobald S."/>
            <person name="Kildgaard S."/>
            <person name="Isbrandt T."/>
            <person name="Kuo A."/>
            <person name="Sato A."/>
            <person name="Lyhne E.K."/>
            <person name="Kogle M.E."/>
            <person name="Wiebenga A."/>
            <person name="Kun R.S."/>
            <person name="Lubbers R.J."/>
            <person name="Makela M.R."/>
            <person name="Barry K."/>
            <person name="Chovatia M."/>
            <person name="Clum A."/>
            <person name="Daum C."/>
            <person name="Haridas S."/>
            <person name="He G."/>
            <person name="LaButti K."/>
            <person name="Lipzen A."/>
            <person name="Mondo S."/>
            <person name="Riley R."/>
            <person name="Salamov A."/>
            <person name="Simmons B.A."/>
            <person name="Magnuson J.K."/>
            <person name="Henrissat B."/>
            <person name="Mortensen U.H."/>
            <person name="Larsen T.O."/>
            <person name="Devries R.P."/>
            <person name="Grigoriev I.V."/>
            <person name="Machida M."/>
            <person name="Baker S.E."/>
            <person name="Andersen M.R."/>
        </authorList>
    </citation>
    <scope>NUCLEOTIDE SEQUENCE [LARGE SCALE GENOMIC DNA]</scope>
    <source>
        <strain evidence="1 2">IBT 18842</strain>
    </source>
</reference>
<evidence type="ECO:0000313" key="2">
    <source>
        <dbReference type="Proteomes" id="UP000325780"/>
    </source>
</evidence>
<dbReference type="AlphaFoldDB" id="A0A5N6U9V9"/>
<gene>
    <name evidence="1" type="ORF">BDV25DRAFT_126120</name>
</gene>
<dbReference type="PANTHER" id="PTHR38116">
    <property type="entry name" value="CHROMOSOME 7, WHOLE GENOME SHOTGUN SEQUENCE"/>
    <property type="match status" value="1"/>
</dbReference>
<dbReference type="PANTHER" id="PTHR38116:SF1">
    <property type="entry name" value="BZIP DOMAIN-CONTAINING PROTEIN"/>
    <property type="match status" value="1"/>
</dbReference>
<dbReference type="Proteomes" id="UP000325780">
    <property type="component" value="Unassembled WGS sequence"/>
</dbReference>
<keyword evidence="2" id="KW-1185">Reference proteome</keyword>
<dbReference type="InterPro" id="IPR021833">
    <property type="entry name" value="DUF3425"/>
</dbReference>
<evidence type="ECO:0008006" key="3">
    <source>
        <dbReference type="Google" id="ProtNLM"/>
    </source>
</evidence>
<dbReference type="Pfam" id="PF11905">
    <property type="entry name" value="DUF3425"/>
    <property type="match status" value="1"/>
</dbReference>
<evidence type="ECO:0000313" key="1">
    <source>
        <dbReference type="EMBL" id="KAE8155209.1"/>
    </source>
</evidence>
<accession>A0A5N6U9V9</accession>
<organism evidence="1 2">
    <name type="scientific">Aspergillus avenaceus</name>
    <dbReference type="NCBI Taxonomy" id="36643"/>
    <lineage>
        <taxon>Eukaryota</taxon>
        <taxon>Fungi</taxon>
        <taxon>Dikarya</taxon>
        <taxon>Ascomycota</taxon>
        <taxon>Pezizomycotina</taxon>
        <taxon>Eurotiomycetes</taxon>
        <taxon>Eurotiomycetidae</taxon>
        <taxon>Eurotiales</taxon>
        <taxon>Aspergillaceae</taxon>
        <taxon>Aspergillus</taxon>
        <taxon>Aspergillus subgen. Circumdati</taxon>
    </lineage>
</organism>
<protein>
    <recommendedName>
        <fullName evidence="3">BZIP domain-containing protein</fullName>
    </recommendedName>
</protein>
<sequence>MARRQRKRVQNRLNQRARRLRLRENEARTARVPYQIHRWRVEASPGSGCHSASQGLADSRTNQDSLQSVDFFVPPRVESTLPADQLLHLIQLNVWRGFHLTKDLLRSFTASILPLDTNAVPAPAMYPGSSVIVATVPGLPDCLAPTELQMSRVHATWINLFPFPKMRDNLIAWEACFDHAEFTGDILGDTIDARIMAAPFSTPQTIASRLHVSAGDDELTTSRRGFILWGDSYNPENWEATPGFLRKWGWAVEGCAELIESSNRWRSIRGEEPMRVTLV</sequence>